<proteinExistence type="predicted"/>
<organism evidence="1">
    <name type="scientific">marine sediment metagenome</name>
    <dbReference type="NCBI Taxonomy" id="412755"/>
    <lineage>
        <taxon>unclassified sequences</taxon>
        <taxon>metagenomes</taxon>
        <taxon>ecological metagenomes</taxon>
    </lineage>
</organism>
<protein>
    <submittedName>
        <fullName evidence="1">Uncharacterized protein</fullName>
    </submittedName>
</protein>
<name>X1C9N1_9ZZZZ</name>
<dbReference type="EMBL" id="BART01027442">
    <property type="protein sequence ID" value="GAG93098.1"/>
    <property type="molecule type" value="Genomic_DNA"/>
</dbReference>
<gene>
    <name evidence="1" type="ORF">S01H4_48653</name>
</gene>
<reference evidence="1" key="1">
    <citation type="journal article" date="2014" name="Front. Microbiol.">
        <title>High frequency of phylogenetically diverse reductive dehalogenase-homologous genes in deep subseafloor sedimentary metagenomes.</title>
        <authorList>
            <person name="Kawai M."/>
            <person name="Futagami T."/>
            <person name="Toyoda A."/>
            <person name="Takaki Y."/>
            <person name="Nishi S."/>
            <person name="Hori S."/>
            <person name="Arai W."/>
            <person name="Tsubouchi T."/>
            <person name="Morono Y."/>
            <person name="Uchiyama I."/>
            <person name="Ito T."/>
            <person name="Fujiyama A."/>
            <person name="Inagaki F."/>
            <person name="Takami H."/>
        </authorList>
    </citation>
    <scope>NUCLEOTIDE SEQUENCE</scope>
    <source>
        <strain evidence="1">Expedition CK06-06</strain>
    </source>
</reference>
<sequence>MQKILIGWASRDVTPDKTAELLGQFHVRIFR</sequence>
<dbReference type="AlphaFoldDB" id="X1C9N1"/>
<feature type="non-terminal residue" evidence="1">
    <location>
        <position position="31"/>
    </location>
</feature>
<evidence type="ECO:0000313" key="1">
    <source>
        <dbReference type="EMBL" id="GAG93098.1"/>
    </source>
</evidence>
<comment type="caution">
    <text evidence="1">The sequence shown here is derived from an EMBL/GenBank/DDBJ whole genome shotgun (WGS) entry which is preliminary data.</text>
</comment>
<accession>X1C9N1</accession>